<evidence type="ECO:0000256" key="1">
    <source>
        <dbReference type="SAM" id="MobiDB-lite"/>
    </source>
</evidence>
<evidence type="ECO:0000259" key="3">
    <source>
        <dbReference type="Pfam" id="PF01345"/>
    </source>
</evidence>
<reference evidence="4 5" key="1">
    <citation type="submission" date="2023-05" db="EMBL/GenBank/DDBJ databases">
        <authorList>
            <person name="Gao F."/>
        </authorList>
    </citation>
    <scope>NUCLEOTIDE SEQUENCE [LARGE SCALE GENOMIC DNA]</scope>
    <source>
        <strain evidence="4 5">MIMF12</strain>
    </source>
</reference>
<protein>
    <recommendedName>
        <fullName evidence="3">DUF11 domain-containing protein</fullName>
    </recommendedName>
</protein>
<feature type="region of interest" description="Disordered" evidence="1">
    <location>
        <begin position="25"/>
        <end position="50"/>
    </location>
</feature>
<feature type="domain" description="DUF11" evidence="3">
    <location>
        <begin position="430"/>
        <end position="514"/>
    </location>
</feature>
<dbReference type="RefSeq" id="WP_285522125.1">
    <property type="nucleotide sequence ID" value="NZ_JASNGB010000031.1"/>
</dbReference>
<accession>A0ABT7JEX4</accession>
<evidence type="ECO:0000313" key="4">
    <source>
        <dbReference type="EMBL" id="MDL2343611.1"/>
    </source>
</evidence>
<dbReference type="NCBIfam" id="TIGR01451">
    <property type="entry name" value="B_ant_repeat"/>
    <property type="match status" value="1"/>
</dbReference>
<feature type="compositionally biased region" description="Low complexity" evidence="1">
    <location>
        <begin position="36"/>
        <end position="45"/>
    </location>
</feature>
<proteinExistence type="predicted"/>
<comment type="caution">
    <text evidence="4">The sequence shown here is derived from an EMBL/GenBank/DDBJ whole genome shotgun (WGS) entry which is preliminary data.</text>
</comment>
<gene>
    <name evidence="4" type="ORF">QOL99_05535</name>
</gene>
<dbReference type="InterPro" id="IPR047589">
    <property type="entry name" value="DUF11_rpt"/>
</dbReference>
<dbReference type="Gene3D" id="2.60.40.10">
    <property type="entry name" value="Immunoglobulins"/>
    <property type="match status" value="2"/>
</dbReference>
<dbReference type="InterPro" id="IPR001434">
    <property type="entry name" value="OmcB-like_DUF11"/>
</dbReference>
<organism evidence="4 5">
    <name type="scientific">Deinococcus rhizophilus</name>
    <dbReference type="NCBI Taxonomy" id="3049544"/>
    <lineage>
        <taxon>Bacteria</taxon>
        <taxon>Thermotogati</taxon>
        <taxon>Deinococcota</taxon>
        <taxon>Deinococci</taxon>
        <taxon>Deinococcales</taxon>
        <taxon>Deinococcaceae</taxon>
        <taxon>Deinococcus</taxon>
    </lineage>
</organism>
<dbReference type="EMBL" id="JASNGB010000031">
    <property type="protein sequence ID" value="MDL2343611.1"/>
    <property type="molecule type" value="Genomic_DNA"/>
</dbReference>
<feature type="signal peptide" evidence="2">
    <location>
        <begin position="1"/>
        <end position="17"/>
    </location>
</feature>
<sequence length="853" mass="88504">MNSKLGLLALSSVLFLASCGGNTPVQPGPGTGTGTGNTPAPKPGTVTKTPGAVQPLAAPTSAYYVRADGTQVALTQADIDNAGNRFVFYAWLENEANTAIPAERIAAGQNFAFTDLTPAQTVDERTEVAPIASQNVMAGYVGYRASDGNVYPVVGAQVRWDIYRPEETDVRFATADDGGAPTGAAKPLDVNDNATSAFTYTNDADMRNAAFPNSRNFPQYNVTGVNSPNVDGFTWAAVWLPSQQPGDRASTQITAVAMIGETEIDKTTLAKFFAPTANLEIEKTVIDADGANNDGSLGLNEDATIRVTVRNTGSGPATGVRLEDRLTGAGAAAYSIGLPTGGTAAQANDGFDATFDLAAGESRVFEFPARASATGVYCDMATIRQFTNGQFGLVTPNGLMDDACITVTAPQLNIVKSLVDAQGNPISGNRQVGPNQEVFARITVSNSGTATATNVVVTDQLTQGSAAAYRITQPATGTTAQGDDGFTTAPFTLAPGQERFFQFAASANADGTYCDQGLISGTYNNGGTFQGGSGEVCFTVTSPRLAITKQNYNAAGTVEDPQNLFPGSNYLSVIRVSNTGSGVASNVNIQDILGRLGTTNNYAQFQSGTYTITGTTQPGSVAATGNTVNVLPANLTLAAGQTLELRITSTIPAGAPAGQYCNVASFTSTNGGNGQATDCVGVENFVSEQIQLVDSFDPLQAGGNGTVYTGSFHVEQGSNEGATNNSITFYIGTGEATQETAGNFNFNNVTVRYDPTPARDASGAVIFNPANSTAIDPGRYTTVLTGRGLLNVDFDDDVVFVPGSVLYVQFQAGADATTAAGTYYTNVRWANQGANSGRTLRPFSSEPTTVIGR</sequence>
<keyword evidence="5" id="KW-1185">Reference proteome</keyword>
<keyword evidence="2" id="KW-0732">Signal</keyword>
<dbReference type="Pfam" id="PF01345">
    <property type="entry name" value="DUF11"/>
    <property type="match status" value="1"/>
</dbReference>
<feature type="chain" id="PRO_5047138302" description="DUF11 domain-containing protein" evidence="2">
    <location>
        <begin position="18"/>
        <end position="853"/>
    </location>
</feature>
<dbReference type="Proteomes" id="UP001302059">
    <property type="component" value="Unassembled WGS sequence"/>
</dbReference>
<dbReference type="PROSITE" id="PS51257">
    <property type="entry name" value="PROKAR_LIPOPROTEIN"/>
    <property type="match status" value="1"/>
</dbReference>
<evidence type="ECO:0000256" key="2">
    <source>
        <dbReference type="SAM" id="SignalP"/>
    </source>
</evidence>
<name>A0ABT7JEX4_9DEIO</name>
<dbReference type="InterPro" id="IPR013783">
    <property type="entry name" value="Ig-like_fold"/>
</dbReference>
<evidence type="ECO:0000313" key="5">
    <source>
        <dbReference type="Proteomes" id="UP001302059"/>
    </source>
</evidence>